<organism evidence="1 2">
    <name type="scientific">Pichia kudriavzevii</name>
    <name type="common">Yeast</name>
    <name type="synonym">Issatchenkia orientalis</name>
    <dbReference type="NCBI Taxonomy" id="4909"/>
    <lineage>
        <taxon>Eukaryota</taxon>
        <taxon>Fungi</taxon>
        <taxon>Dikarya</taxon>
        <taxon>Ascomycota</taxon>
        <taxon>Saccharomycotina</taxon>
        <taxon>Pichiomycetes</taxon>
        <taxon>Pichiales</taxon>
        <taxon>Pichiaceae</taxon>
        <taxon>Pichia</taxon>
    </lineage>
</organism>
<evidence type="ECO:0000313" key="2">
    <source>
        <dbReference type="Proteomes" id="UP000029867"/>
    </source>
</evidence>
<accession>A0A099NS39</accession>
<sequence>MSFDRNEPIYLVIPDNWKEANLNEWKGISNKSVESQLAYYLNWRLERLLKSYKNITGNVEQQADIVSHLAINNKLLSQSIEKLSTHLAFDTRRGQFQIPAMELHDTNKRIYHIVNEFVTFLRDGVLEETVQMVINAVEVCRNVISDGYGEIME</sequence>
<protein>
    <submittedName>
        <fullName evidence="1">Uncharacterized protein</fullName>
    </submittedName>
</protein>
<evidence type="ECO:0000313" key="1">
    <source>
        <dbReference type="EMBL" id="KGK34752.1"/>
    </source>
</evidence>
<feature type="non-terminal residue" evidence="1">
    <location>
        <position position="153"/>
    </location>
</feature>
<name>A0A099NS39_PICKU</name>
<dbReference type="HOGENOM" id="CLU_1717593_0_0_1"/>
<dbReference type="EMBL" id="JQFK01001320">
    <property type="protein sequence ID" value="KGK34752.1"/>
    <property type="molecule type" value="Genomic_DNA"/>
</dbReference>
<gene>
    <name evidence="1" type="ORF">JL09_g6099</name>
</gene>
<reference evidence="2" key="1">
    <citation type="journal article" date="2014" name="Microb. Cell Fact.">
        <title>Exploiting Issatchenkia orientalis SD108 for succinic acid production.</title>
        <authorList>
            <person name="Xiao H."/>
            <person name="Shao Z."/>
            <person name="Jiang Y."/>
            <person name="Dole S."/>
            <person name="Zhao H."/>
        </authorList>
    </citation>
    <scope>NUCLEOTIDE SEQUENCE [LARGE SCALE GENOMIC DNA]</scope>
    <source>
        <strain evidence="2">SD108</strain>
    </source>
</reference>
<proteinExistence type="predicted"/>
<dbReference type="AlphaFoldDB" id="A0A099NS39"/>
<comment type="caution">
    <text evidence="1">The sequence shown here is derived from an EMBL/GenBank/DDBJ whole genome shotgun (WGS) entry which is preliminary data.</text>
</comment>
<dbReference type="Proteomes" id="UP000029867">
    <property type="component" value="Unassembled WGS sequence"/>
</dbReference>
<dbReference type="VEuPathDB" id="FungiDB:C5L36_0E04920"/>